<dbReference type="PANTHER" id="PTHR35531">
    <property type="entry name" value="INNER MEMBRANE PROTEIN YBCI-RELATED"/>
    <property type="match status" value="1"/>
</dbReference>
<evidence type="ECO:0000313" key="2">
    <source>
        <dbReference type="EMBL" id="SEM89826.1"/>
    </source>
</evidence>
<accession>A0ABY1AD41</accession>
<keyword evidence="1" id="KW-1133">Transmembrane helix</keyword>
<protein>
    <submittedName>
        <fullName evidence="2">Inner membrane protein</fullName>
    </submittedName>
</protein>
<evidence type="ECO:0000256" key="1">
    <source>
        <dbReference type="SAM" id="Phobius"/>
    </source>
</evidence>
<proteinExistence type="predicted"/>
<comment type="caution">
    <text evidence="2">The sequence shown here is derived from an EMBL/GenBank/DDBJ whole genome shotgun (WGS) entry which is preliminary data.</text>
</comment>
<dbReference type="PANTHER" id="PTHR35531:SF1">
    <property type="entry name" value="INNER MEMBRANE PROTEIN YBCI-RELATED"/>
    <property type="match status" value="1"/>
</dbReference>
<feature type="transmembrane region" description="Helical" evidence="1">
    <location>
        <begin position="67"/>
        <end position="87"/>
    </location>
</feature>
<feature type="transmembrane region" description="Helical" evidence="1">
    <location>
        <begin position="93"/>
        <end position="110"/>
    </location>
</feature>
<keyword evidence="1" id="KW-0472">Membrane</keyword>
<name>A0ABY1AD41_9LACO</name>
<dbReference type="EMBL" id="FOCC01000012">
    <property type="protein sequence ID" value="SEM89826.1"/>
    <property type="molecule type" value="Genomic_DNA"/>
</dbReference>
<organism evidence="2 3">
    <name type="scientific">Ligilactobacillus ruminis</name>
    <dbReference type="NCBI Taxonomy" id="1623"/>
    <lineage>
        <taxon>Bacteria</taxon>
        <taxon>Bacillati</taxon>
        <taxon>Bacillota</taxon>
        <taxon>Bacilli</taxon>
        <taxon>Lactobacillales</taxon>
        <taxon>Lactobacillaceae</taxon>
        <taxon>Ligilactobacillus</taxon>
    </lineage>
</organism>
<dbReference type="InterPro" id="IPR007404">
    <property type="entry name" value="YdjM-like"/>
</dbReference>
<reference evidence="2 3" key="1">
    <citation type="submission" date="2016-10" db="EMBL/GenBank/DDBJ databases">
        <authorList>
            <person name="Varghese N."/>
            <person name="Submissions S."/>
        </authorList>
    </citation>
    <scope>NUCLEOTIDE SEQUENCE [LARGE SCALE GENOMIC DNA]</scope>
    <source>
        <strain evidence="2 3">WC1T17</strain>
    </source>
</reference>
<feature type="transmembrane region" description="Helical" evidence="1">
    <location>
        <begin position="147"/>
        <end position="165"/>
    </location>
</feature>
<sequence>MQYKTHLVTSFTVGFPMLVATGNLNVPNLLAYGVGVLLPDIDHPTSFMGQKNKALSKTISKTLGHRGGTHSLFCAAIVYALCLWIRNLYFTKAVYVAPFWLLLGYLAHLLEDSFSKEGINWFWPLSKNKFKAGGHFAYYRTGKISEYILLGFFTCILLGEIYLWYLGRLTFTQGFGKIFALFCRKMITFLCP</sequence>
<gene>
    <name evidence="2" type="ORF">SAMN05216431_11263</name>
</gene>
<dbReference type="Proteomes" id="UP000182089">
    <property type="component" value="Unassembled WGS sequence"/>
</dbReference>
<evidence type="ECO:0000313" key="3">
    <source>
        <dbReference type="Proteomes" id="UP000182089"/>
    </source>
</evidence>
<dbReference type="Pfam" id="PF04307">
    <property type="entry name" value="YdjM"/>
    <property type="match status" value="1"/>
</dbReference>
<keyword evidence="1" id="KW-0812">Transmembrane</keyword>